<reference evidence="2 3" key="1">
    <citation type="submission" date="2023-03" db="EMBL/GenBank/DDBJ databases">
        <title>Genome insight into feeding habits of ladybird beetles.</title>
        <authorList>
            <person name="Li H.-S."/>
            <person name="Huang Y.-H."/>
            <person name="Pang H."/>
        </authorList>
    </citation>
    <scope>NUCLEOTIDE SEQUENCE [LARGE SCALE GENOMIC DNA]</scope>
    <source>
        <strain evidence="2">SYSU_2023b</strain>
        <tissue evidence="2">Whole body</tissue>
    </source>
</reference>
<comment type="caution">
    <text evidence="2">The sequence shown here is derived from an EMBL/GenBank/DDBJ whole genome shotgun (WGS) entry which is preliminary data.</text>
</comment>
<dbReference type="AlphaFoldDB" id="A0AAW1UG62"/>
<name>A0AAW1UG62_9CUCU</name>
<dbReference type="Proteomes" id="UP001431783">
    <property type="component" value="Unassembled WGS sequence"/>
</dbReference>
<protein>
    <submittedName>
        <fullName evidence="2">Uncharacterized protein</fullName>
    </submittedName>
</protein>
<keyword evidence="3" id="KW-1185">Reference proteome</keyword>
<evidence type="ECO:0000256" key="1">
    <source>
        <dbReference type="SAM" id="MobiDB-lite"/>
    </source>
</evidence>
<evidence type="ECO:0000313" key="3">
    <source>
        <dbReference type="Proteomes" id="UP001431783"/>
    </source>
</evidence>
<dbReference type="EMBL" id="JARQZJ010000078">
    <property type="protein sequence ID" value="KAK9882611.1"/>
    <property type="molecule type" value="Genomic_DNA"/>
</dbReference>
<feature type="region of interest" description="Disordered" evidence="1">
    <location>
        <begin position="102"/>
        <end position="129"/>
    </location>
</feature>
<proteinExistence type="predicted"/>
<evidence type="ECO:0000313" key="2">
    <source>
        <dbReference type="EMBL" id="KAK9882611.1"/>
    </source>
</evidence>
<accession>A0AAW1UG62</accession>
<organism evidence="2 3">
    <name type="scientific">Henosepilachna vigintioctopunctata</name>
    <dbReference type="NCBI Taxonomy" id="420089"/>
    <lineage>
        <taxon>Eukaryota</taxon>
        <taxon>Metazoa</taxon>
        <taxon>Ecdysozoa</taxon>
        <taxon>Arthropoda</taxon>
        <taxon>Hexapoda</taxon>
        <taxon>Insecta</taxon>
        <taxon>Pterygota</taxon>
        <taxon>Neoptera</taxon>
        <taxon>Endopterygota</taxon>
        <taxon>Coleoptera</taxon>
        <taxon>Polyphaga</taxon>
        <taxon>Cucujiformia</taxon>
        <taxon>Coccinelloidea</taxon>
        <taxon>Coccinellidae</taxon>
        <taxon>Epilachninae</taxon>
        <taxon>Epilachnini</taxon>
        <taxon>Henosepilachna</taxon>
    </lineage>
</organism>
<gene>
    <name evidence="2" type="ORF">WA026_022240</name>
</gene>
<sequence length="368" mass="41621">MDGNKTEVLSQVSTGNARESYPAKAGYYMDSEEQPSIIRPTYGYGHDCKATTSSATDAQTDEPESSELIKKLTPLIVETVRDVNLNIRSAVTKLLPPFTSTDKALLSDSSSGRRDKRKKPRKVSESCENITHSEVDDDADWKGASDSTKRCDNCKQGICRGCENLSSSEVEVLEMKGERILKFECPKCVRFNTHTLLQSTIEDKIKIIESKDEIIALLRLNIQKLENTVTQPSFSEVVQGQSHKALTKTGNIPSMIIKPKKNQSTDKTKQDLRININPSELKVGIRGARGTKNCGILIKCEKADDLEILRKDMTEKLKEYEIQINSLKKPRFKITGYKRQSEEVLDMKLIEKHIREQNQFIDKEDEFQ</sequence>